<keyword evidence="1" id="KW-0413">Isomerase</keyword>
<dbReference type="AlphaFoldDB" id="A0AAJ1ICT9"/>
<dbReference type="InterPro" id="IPR011051">
    <property type="entry name" value="RmlC_Cupin_sf"/>
</dbReference>
<dbReference type="Gene3D" id="2.60.120.10">
    <property type="entry name" value="Jelly Rolls"/>
    <property type="match status" value="1"/>
</dbReference>
<name>A0AAJ1ICT9_9SPIO</name>
<sequence>MTPDIKKIIHNPVFFERNRIYRVYRGGKLFKNLFDDPVEDTFYPEEWIASTVNAMGTPHDDIPGYGISIVKDTDIPFTELLDKYTKEMLGDLKEFNIFAKILHSAVRLPVQSHPDIDFSRKYFSSEKGKEEAWLVLAVEDDAVIYYGFKDGVSKDDFSRAIDESENDKDIAASLLNPVKIRPGDVYFVPGKTVHTIGSGCLILEIQESTDFVMLCEHWCDELHLTNEEMFQGLNKKQALECFDFSGNAESILKKGKIKPETFIKNGGIEARKLISEKESNNFRMNSYTVESGSFQLNNTPSIIIPVEGSGILKGSDLNRAITAGEYFFMPHSARGAEIVTDGRITVVECLPKGC</sequence>
<comment type="caution">
    <text evidence="1">The sequence shown here is derived from an EMBL/GenBank/DDBJ whole genome shotgun (WGS) entry which is preliminary data.</text>
</comment>
<gene>
    <name evidence="1" type="ORF">PQJ61_09280</name>
</gene>
<organism evidence="1 2">
    <name type="scientific">Candidatus Thalassospirochaeta sargassi</name>
    <dbReference type="NCBI Taxonomy" id="3119039"/>
    <lineage>
        <taxon>Bacteria</taxon>
        <taxon>Pseudomonadati</taxon>
        <taxon>Spirochaetota</taxon>
        <taxon>Spirochaetia</taxon>
        <taxon>Spirochaetales</taxon>
        <taxon>Spirochaetaceae</taxon>
        <taxon>Candidatus Thalassospirochaeta</taxon>
    </lineage>
</organism>
<dbReference type="InterPro" id="IPR014710">
    <property type="entry name" value="RmlC-like_jellyroll"/>
</dbReference>
<accession>A0AAJ1ICT9</accession>
<protein>
    <submittedName>
        <fullName evidence="1">Class I mannose-6-phosphate isomerase</fullName>
    </submittedName>
</protein>
<evidence type="ECO:0000313" key="1">
    <source>
        <dbReference type="EMBL" id="MDC7226942.1"/>
    </source>
</evidence>
<dbReference type="CDD" id="cd07010">
    <property type="entry name" value="cupin_PMI_type_I_N_bac"/>
    <property type="match status" value="1"/>
</dbReference>
<reference evidence="1 2" key="1">
    <citation type="submission" date="2022-12" db="EMBL/GenBank/DDBJ databases">
        <title>Metagenome assembled genome from gulf of manar.</title>
        <authorList>
            <person name="Kohli P."/>
            <person name="Pk S."/>
            <person name="Venkata Ramana C."/>
            <person name="Sasikala C."/>
        </authorList>
    </citation>
    <scope>NUCLEOTIDE SEQUENCE [LARGE SCALE GENOMIC DNA]</scope>
    <source>
        <strain evidence="1">JB008</strain>
    </source>
</reference>
<dbReference type="GO" id="GO:0016853">
    <property type="term" value="F:isomerase activity"/>
    <property type="evidence" value="ECO:0007669"/>
    <property type="project" value="UniProtKB-KW"/>
</dbReference>
<dbReference type="SUPFAM" id="SSF51182">
    <property type="entry name" value="RmlC-like cupins"/>
    <property type="match status" value="1"/>
</dbReference>
<evidence type="ECO:0000313" key="2">
    <source>
        <dbReference type="Proteomes" id="UP001221217"/>
    </source>
</evidence>
<dbReference type="EMBL" id="JAQQAL010000021">
    <property type="protein sequence ID" value="MDC7226942.1"/>
    <property type="molecule type" value="Genomic_DNA"/>
</dbReference>
<proteinExistence type="predicted"/>
<dbReference type="Proteomes" id="UP001221217">
    <property type="component" value="Unassembled WGS sequence"/>
</dbReference>